<proteinExistence type="predicted"/>
<comment type="caution">
    <text evidence="1">The sequence shown here is derived from an EMBL/GenBank/DDBJ whole genome shotgun (WGS) entry which is preliminary data.</text>
</comment>
<reference evidence="1 2" key="1">
    <citation type="submission" date="2017-05" db="EMBL/GenBank/DDBJ databases">
        <authorList>
            <person name="Varghese N."/>
            <person name="Submissions S."/>
        </authorList>
    </citation>
    <scope>NUCLEOTIDE SEQUENCE [LARGE SCALE GENOMIC DNA]</scope>
    <source>
        <strain evidence="1 2">DSM 25457</strain>
    </source>
</reference>
<protein>
    <recommendedName>
        <fullName evidence="3">Integrase</fullName>
    </recommendedName>
</protein>
<sequence>MKSLANITRDSAGWSVRIVRHGVQHSKYFRFSDGGIRASLARAKQWRDEQIHELGERQWRKGPRKKAVNNTSGVAGVSRNVYGRWVATWQEEGVQRFKTFKTKREAIAHRKANVSRPD</sequence>
<evidence type="ECO:0000313" key="1">
    <source>
        <dbReference type="EMBL" id="SMP44509.1"/>
    </source>
</evidence>
<dbReference type="Proteomes" id="UP001158067">
    <property type="component" value="Unassembled WGS sequence"/>
</dbReference>
<dbReference type="Gene3D" id="1.20.5.2050">
    <property type="match status" value="1"/>
</dbReference>
<organism evidence="1 2">
    <name type="scientific">Neorhodopirellula lusitana</name>
    <dbReference type="NCBI Taxonomy" id="445327"/>
    <lineage>
        <taxon>Bacteria</taxon>
        <taxon>Pseudomonadati</taxon>
        <taxon>Planctomycetota</taxon>
        <taxon>Planctomycetia</taxon>
        <taxon>Pirellulales</taxon>
        <taxon>Pirellulaceae</taxon>
        <taxon>Neorhodopirellula</taxon>
    </lineage>
</organism>
<keyword evidence="2" id="KW-1185">Reference proteome</keyword>
<evidence type="ECO:0008006" key="3">
    <source>
        <dbReference type="Google" id="ProtNLM"/>
    </source>
</evidence>
<dbReference type="RefSeq" id="WP_283431282.1">
    <property type="nucleotide sequence ID" value="NZ_FXUG01000001.1"/>
</dbReference>
<gene>
    <name evidence="1" type="ORF">SAMN06265222_1011149</name>
</gene>
<name>A0ABY1PTC8_9BACT</name>
<dbReference type="EMBL" id="FXUG01000001">
    <property type="protein sequence ID" value="SMP44509.1"/>
    <property type="molecule type" value="Genomic_DNA"/>
</dbReference>
<evidence type="ECO:0000313" key="2">
    <source>
        <dbReference type="Proteomes" id="UP001158067"/>
    </source>
</evidence>
<accession>A0ABY1PTC8</accession>